<reference evidence="3" key="1">
    <citation type="submission" date="2023-12" db="EMBL/GenBank/DDBJ databases">
        <title>Genome assembly of Anisodus tanguticus.</title>
        <authorList>
            <person name="Wang Y.-J."/>
        </authorList>
    </citation>
    <scope>NUCLEOTIDE SEQUENCE</scope>
    <source>
        <strain evidence="3">KB-2021</strain>
        <tissue evidence="3">Leaf</tissue>
    </source>
</reference>
<dbReference type="EMBL" id="JAVYJV010000005">
    <property type="protein sequence ID" value="KAK4371020.1"/>
    <property type="molecule type" value="Genomic_DNA"/>
</dbReference>
<sequence length="78" mass="7984">MALHVSTAVSIACIAILIASVAAQYGDDPGSSTDMPNMPGMDGAPTPSTNLVSVNSSPVALISILCLLISFLVIRKRV</sequence>
<feature type="transmembrane region" description="Helical" evidence="1">
    <location>
        <begin position="56"/>
        <end position="74"/>
    </location>
</feature>
<proteinExistence type="predicted"/>
<evidence type="ECO:0000256" key="2">
    <source>
        <dbReference type="SAM" id="SignalP"/>
    </source>
</evidence>
<protein>
    <submittedName>
        <fullName evidence="3">Uncharacterized protein</fullName>
    </submittedName>
</protein>
<comment type="caution">
    <text evidence="3">The sequence shown here is derived from an EMBL/GenBank/DDBJ whole genome shotgun (WGS) entry which is preliminary data.</text>
</comment>
<feature type="chain" id="PRO_5042016052" evidence="2">
    <location>
        <begin position="24"/>
        <end position="78"/>
    </location>
</feature>
<dbReference type="AlphaFoldDB" id="A0AAE1VSQ5"/>
<keyword evidence="4" id="KW-1185">Reference proteome</keyword>
<name>A0AAE1VSQ5_9SOLA</name>
<feature type="signal peptide" evidence="2">
    <location>
        <begin position="1"/>
        <end position="23"/>
    </location>
</feature>
<keyword evidence="2" id="KW-0732">Signal</keyword>
<evidence type="ECO:0000313" key="3">
    <source>
        <dbReference type="EMBL" id="KAK4371020.1"/>
    </source>
</evidence>
<keyword evidence="1" id="KW-0472">Membrane</keyword>
<keyword evidence="1" id="KW-0812">Transmembrane</keyword>
<organism evidence="3 4">
    <name type="scientific">Anisodus tanguticus</name>
    <dbReference type="NCBI Taxonomy" id="243964"/>
    <lineage>
        <taxon>Eukaryota</taxon>
        <taxon>Viridiplantae</taxon>
        <taxon>Streptophyta</taxon>
        <taxon>Embryophyta</taxon>
        <taxon>Tracheophyta</taxon>
        <taxon>Spermatophyta</taxon>
        <taxon>Magnoliopsida</taxon>
        <taxon>eudicotyledons</taxon>
        <taxon>Gunneridae</taxon>
        <taxon>Pentapetalae</taxon>
        <taxon>asterids</taxon>
        <taxon>lamiids</taxon>
        <taxon>Solanales</taxon>
        <taxon>Solanaceae</taxon>
        <taxon>Solanoideae</taxon>
        <taxon>Hyoscyameae</taxon>
        <taxon>Anisodus</taxon>
    </lineage>
</organism>
<evidence type="ECO:0000313" key="4">
    <source>
        <dbReference type="Proteomes" id="UP001291623"/>
    </source>
</evidence>
<dbReference type="Proteomes" id="UP001291623">
    <property type="component" value="Unassembled WGS sequence"/>
</dbReference>
<evidence type="ECO:0000256" key="1">
    <source>
        <dbReference type="SAM" id="Phobius"/>
    </source>
</evidence>
<accession>A0AAE1VSQ5</accession>
<gene>
    <name evidence="3" type="ORF">RND71_010495</name>
</gene>
<keyword evidence="1" id="KW-1133">Transmembrane helix</keyword>